<keyword evidence="1" id="KW-0732">Signal</keyword>
<reference evidence="2 3" key="1">
    <citation type="submission" date="2015-05" db="EMBL/GenBank/DDBJ databases">
        <title>Draft genome sequence of Microvirga vignae strain BR3299, a novel nitrogen fixing bacteria isolated from Brazil semi-aired region.</title>
        <authorList>
            <person name="Zilli J.E."/>
            <person name="Passos S.R."/>
            <person name="Leite J."/>
            <person name="Baldani J.I."/>
            <person name="Xavier G.R."/>
            <person name="Rumjaneck N.G."/>
            <person name="Simoes-Araujo J.L."/>
        </authorList>
    </citation>
    <scope>NUCLEOTIDE SEQUENCE [LARGE SCALE GENOMIC DNA]</scope>
    <source>
        <strain evidence="2 3">BR3299</strain>
    </source>
</reference>
<dbReference type="GO" id="GO:0043448">
    <property type="term" value="P:alkane catabolic process"/>
    <property type="evidence" value="ECO:0007669"/>
    <property type="project" value="TreeGrafter"/>
</dbReference>
<protein>
    <recommendedName>
        <fullName evidence="4">Lipoprotein</fullName>
    </recommendedName>
</protein>
<name>A0A0H1R925_9HYPH</name>
<dbReference type="PIRSF" id="PIRSF029720">
    <property type="entry name" value="UCP029720"/>
    <property type="match status" value="1"/>
</dbReference>
<evidence type="ECO:0000256" key="1">
    <source>
        <dbReference type="SAM" id="SignalP"/>
    </source>
</evidence>
<comment type="caution">
    <text evidence="2">The sequence shown here is derived from an EMBL/GenBank/DDBJ whole genome shotgun (WGS) entry which is preliminary data.</text>
</comment>
<dbReference type="OrthoDB" id="9800666at2"/>
<evidence type="ECO:0000313" key="2">
    <source>
        <dbReference type="EMBL" id="KLK91564.1"/>
    </source>
</evidence>
<dbReference type="Pfam" id="PF03640">
    <property type="entry name" value="Lipoprotein_15"/>
    <property type="match status" value="2"/>
</dbReference>
<dbReference type="InterPro" id="IPR005297">
    <property type="entry name" value="Lipoprotein_repeat"/>
</dbReference>
<organism evidence="2 3">
    <name type="scientific">Microvirga vignae</name>
    <dbReference type="NCBI Taxonomy" id="1225564"/>
    <lineage>
        <taxon>Bacteria</taxon>
        <taxon>Pseudomonadati</taxon>
        <taxon>Pseudomonadota</taxon>
        <taxon>Alphaproteobacteria</taxon>
        <taxon>Hyphomicrobiales</taxon>
        <taxon>Methylobacteriaceae</taxon>
        <taxon>Microvirga</taxon>
    </lineage>
</organism>
<dbReference type="AlphaFoldDB" id="A0A0H1R925"/>
<dbReference type="PANTHER" id="PTHR39335:SF1">
    <property type="entry name" value="BLL4220 PROTEIN"/>
    <property type="match status" value="1"/>
</dbReference>
<dbReference type="RefSeq" id="WP_047190662.1">
    <property type="nucleotide sequence ID" value="NZ_LCYG01000053.1"/>
</dbReference>
<dbReference type="STRING" id="1225564.AA309_19400"/>
<proteinExistence type="predicted"/>
<dbReference type="PANTHER" id="PTHR39335">
    <property type="entry name" value="BLL4220 PROTEIN"/>
    <property type="match status" value="1"/>
</dbReference>
<dbReference type="EMBL" id="LCYG01000053">
    <property type="protein sequence ID" value="KLK91564.1"/>
    <property type="molecule type" value="Genomic_DNA"/>
</dbReference>
<keyword evidence="3" id="KW-1185">Reference proteome</keyword>
<evidence type="ECO:0000313" key="3">
    <source>
        <dbReference type="Proteomes" id="UP000035489"/>
    </source>
</evidence>
<feature type="chain" id="PRO_5002593147" description="Lipoprotein" evidence="1">
    <location>
        <begin position="22"/>
        <end position="127"/>
    </location>
</feature>
<sequence>MKLLFSSALFAGVLIATGVLAQTAAPAKAADTSKGKALVDAKGMTLYTFDRDAAGKSNCNGQCAQNWPPLMAAASSAASGDWTVVTRDDGSKQWAYKGKPLYLWVKDTKPGEVTGDGVNNVWHIATP</sequence>
<dbReference type="InterPro" id="IPR014558">
    <property type="entry name" value="UCP029720"/>
</dbReference>
<dbReference type="Proteomes" id="UP000035489">
    <property type="component" value="Unassembled WGS sequence"/>
</dbReference>
<feature type="signal peptide" evidence="1">
    <location>
        <begin position="1"/>
        <end position="21"/>
    </location>
</feature>
<accession>A0A0H1R925</accession>
<evidence type="ECO:0008006" key="4">
    <source>
        <dbReference type="Google" id="ProtNLM"/>
    </source>
</evidence>
<dbReference type="PATRIC" id="fig|1225564.3.peg.5179"/>
<gene>
    <name evidence="2" type="ORF">AA309_19400</name>
</gene>